<dbReference type="InterPro" id="IPR009593">
    <property type="entry name" value="DUF1203"/>
</dbReference>
<evidence type="ECO:0000313" key="1">
    <source>
        <dbReference type="EMBL" id="TDV54030.1"/>
    </source>
</evidence>
<gene>
    <name evidence="1" type="ORF">CLV71_104499</name>
</gene>
<protein>
    <submittedName>
        <fullName evidence="1">Uncharacterized protein DUF1203</fullName>
    </submittedName>
</protein>
<accession>A0A4R7VVI9</accession>
<dbReference type="AlphaFoldDB" id="A0A4R7VVI9"/>
<reference evidence="1 2" key="1">
    <citation type="submission" date="2019-03" db="EMBL/GenBank/DDBJ databases">
        <title>Genomic Encyclopedia of Archaeal and Bacterial Type Strains, Phase II (KMG-II): from individual species to whole genera.</title>
        <authorList>
            <person name="Goeker M."/>
        </authorList>
    </citation>
    <scope>NUCLEOTIDE SEQUENCE [LARGE SCALE GENOMIC DNA]</scope>
    <source>
        <strain evidence="1 2">DSM 45499</strain>
    </source>
</reference>
<dbReference type="Proteomes" id="UP000294927">
    <property type="component" value="Unassembled WGS sequence"/>
</dbReference>
<sequence length="144" mass="15527">MSEYVIHPLTERGADGVVVTATGSGEPLRCCLRDAEAGEEILLFNYTPPLPDGASPFAERGGLYTHIGDCDGPVSTTSYPPAWMGRPQALRAYDARGWIHPSTHVHDGTDPDGAIATVLANPEVVEVHSRNLAYGCYMFRVTRA</sequence>
<evidence type="ECO:0000313" key="2">
    <source>
        <dbReference type="Proteomes" id="UP000294927"/>
    </source>
</evidence>
<proteinExistence type="predicted"/>
<dbReference type="EMBL" id="SOCP01000004">
    <property type="protein sequence ID" value="TDV54030.1"/>
    <property type="molecule type" value="Genomic_DNA"/>
</dbReference>
<dbReference type="RefSeq" id="WP_133903025.1">
    <property type="nucleotide sequence ID" value="NZ_SOCP01000004.1"/>
</dbReference>
<dbReference type="PIRSF" id="PIRSF034110">
    <property type="entry name" value="DUF1203"/>
    <property type="match status" value="1"/>
</dbReference>
<name>A0A4R7VVI9_9PSEU</name>
<dbReference type="Pfam" id="PF06718">
    <property type="entry name" value="DUF1203"/>
    <property type="match status" value="1"/>
</dbReference>
<organism evidence="1 2">
    <name type="scientific">Actinophytocola oryzae</name>
    <dbReference type="NCBI Taxonomy" id="502181"/>
    <lineage>
        <taxon>Bacteria</taxon>
        <taxon>Bacillati</taxon>
        <taxon>Actinomycetota</taxon>
        <taxon>Actinomycetes</taxon>
        <taxon>Pseudonocardiales</taxon>
        <taxon>Pseudonocardiaceae</taxon>
    </lineage>
</organism>
<comment type="caution">
    <text evidence="1">The sequence shown here is derived from an EMBL/GenBank/DDBJ whole genome shotgun (WGS) entry which is preliminary data.</text>
</comment>
<keyword evidence="2" id="KW-1185">Reference proteome</keyword>
<dbReference type="OrthoDB" id="118609at2"/>